<keyword evidence="1" id="KW-0175">Coiled coil</keyword>
<evidence type="ECO:0000256" key="1">
    <source>
        <dbReference type="SAM" id="Coils"/>
    </source>
</evidence>
<evidence type="ECO:0000256" key="2">
    <source>
        <dbReference type="SAM" id="MobiDB-lite"/>
    </source>
</evidence>
<dbReference type="EMBL" id="BDRX01000211">
    <property type="protein sequence ID" value="GBG00315.1"/>
    <property type="molecule type" value="Genomic_DNA"/>
</dbReference>
<gene>
    <name evidence="4" type="ORF">Rsub_13023</name>
</gene>
<feature type="domain" description="F-box" evidence="3">
    <location>
        <begin position="34"/>
        <end position="58"/>
    </location>
</feature>
<evidence type="ECO:0000313" key="5">
    <source>
        <dbReference type="Proteomes" id="UP000247498"/>
    </source>
</evidence>
<dbReference type="OrthoDB" id="10442682at2759"/>
<dbReference type="SUPFAM" id="SSF81383">
    <property type="entry name" value="F-box domain"/>
    <property type="match status" value="1"/>
</dbReference>
<name>A0A2V0PKJ1_9CHLO</name>
<feature type="region of interest" description="Disordered" evidence="2">
    <location>
        <begin position="1"/>
        <end position="21"/>
    </location>
</feature>
<evidence type="ECO:0000259" key="3">
    <source>
        <dbReference type="Pfam" id="PF12937"/>
    </source>
</evidence>
<reference evidence="4 5" key="1">
    <citation type="journal article" date="2018" name="Sci. Rep.">
        <title>Raphidocelis subcapitata (=Pseudokirchneriella subcapitata) provides an insight into genome evolution and environmental adaptations in the Sphaeropleales.</title>
        <authorList>
            <person name="Suzuki S."/>
            <person name="Yamaguchi H."/>
            <person name="Nakajima N."/>
            <person name="Kawachi M."/>
        </authorList>
    </citation>
    <scope>NUCLEOTIDE SEQUENCE [LARGE SCALE GENOMIC DNA]</scope>
    <source>
        <strain evidence="4 5">NIES-35</strain>
    </source>
</reference>
<feature type="coiled-coil region" evidence="1">
    <location>
        <begin position="184"/>
        <end position="218"/>
    </location>
</feature>
<sequence>MPPAAAPQRDAAAAPAPAPAAAPPAALQRDAAALVFAFLEAEELLHASRVCRAWRAIVAGAECEPAWAALCAAHGYPLLPRRDGPARLQFKEAHMAVLRERRIKRRIERMRAQSTVNNLARDVSRLREGRAAEQLANRRARADAAAAARLAQARASMQSWQLGVVRSAQEQLLRAEPINSEWRLRNLQQSIKESDAHLRTLERSIRTREQELAAARRRLGAISSA</sequence>
<proteinExistence type="predicted"/>
<organism evidence="4 5">
    <name type="scientific">Raphidocelis subcapitata</name>
    <dbReference type="NCBI Taxonomy" id="307507"/>
    <lineage>
        <taxon>Eukaryota</taxon>
        <taxon>Viridiplantae</taxon>
        <taxon>Chlorophyta</taxon>
        <taxon>core chlorophytes</taxon>
        <taxon>Chlorophyceae</taxon>
        <taxon>CS clade</taxon>
        <taxon>Sphaeropleales</taxon>
        <taxon>Selenastraceae</taxon>
        <taxon>Raphidocelis</taxon>
    </lineage>
</organism>
<keyword evidence="5" id="KW-1185">Reference proteome</keyword>
<protein>
    <recommendedName>
        <fullName evidence="3">F-box domain-containing protein</fullName>
    </recommendedName>
</protein>
<comment type="caution">
    <text evidence="4">The sequence shown here is derived from an EMBL/GenBank/DDBJ whole genome shotgun (WGS) entry which is preliminary data.</text>
</comment>
<dbReference type="AlphaFoldDB" id="A0A2V0PKJ1"/>
<dbReference type="InterPro" id="IPR001810">
    <property type="entry name" value="F-box_dom"/>
</dbReference>
<accession>A0A2V0PKJ1</accession>
<dbReference type="Pfam" id="PF12937">
    <property type="entry name" value="F-box-like"/>
    <property type="match status" value="1"/>
</dbReference>
<dbReference type="InterPro" id="IPR036047">
    <property type="entry name" value="F-box-like_dom_sf"/>
</dbReference>
<feature type="compositionally biased region" description="Low complexity" evidence="2">
    <location>
        <begin position="1"/>
        <end position="15"/>
    </location>
</feature>
<dbReference type="InParanoid" id="A0A2V0PKJ1"/>
<evidence type="ECO:0000313" key="4">
    <source>
        <dbReference type="EMBL" id="GBG00315.1"/>
    </source>
</evidence>
<dbReference type="Proteomes" id="UP000247498">
    <property type="component" value="Unassembled WGS sequence"/>
</dbReference>
<dbReference type="Gene3D" id="1.20.1280.50">
    <property type="match status" value="1"/>
</dbReference>